<comment type="caution">
    <text evidence="1">The sequence shown here is derived from an EMBL/GenBank/DDBJ whole genome shotgun (WGS) entry which is preliminary data.</text>
</comment>
<organism evidence="1 2">
    <name type="scientific">Roseobacter cerasinus</name>
    <dbReference type="NCBI Taxonomy" id="2602289"/>
    <lineage>
        <taxon>Bacteria</taxon>
        <taxon>Pseudomonadati</taxon>
        <taxon>Pseudomonadota</taxon>
        <taxon>Alphaproteobacteria</taxon>
        <taxon>Rhodobacterales</taxon>
        <taxon>Roseobacteraceae</taxon>
        <taxon>Roseobacter</taxon>
    </lineage>
</organism>
<protein>
    <submittedName>
        <fullName evidence="1">Uncharacterized protein</fullName>
    </submittedName>
</protein>
<dbReference type="AlphaFoldDB" id="A0A640VQT2"/>
<proteinExistence type="predicted"/>
<evidence type="ECO:0000313" key="1">
    <source>
        <dbReference type="EMBL" id="GFE50379.1"/>
    </source>
</evidence>
<sequence length="79" mass="8707">MNGVRPRITCTVDGLRLDAEDIDPAILLAQSTNYNQQVTGATGVFYDNMVRIDRGARALGKWFCLRRRPCASVPGLPDV</sequence>
<accession>A0A640VQT2</accession>
<keyword evidence="2" id="KW-1185">Reference proteome</keyword>
<dbReference type="Proteomes" id="UP000436522">
    <property type="component" value="Unassembled WGS sequence"/>
</dbReference>
<dbReference type="EMBL" id="BLIV01000003">
    <property type="protein sequence ID" value="GFE50379.1"/>
    <property type="molecule type" value="Genomic_DNA"/>
</dbReference>
<name>A0A640VQT2_9RHOB</name>
<evidence type="ECO:0000313" key="2">
    <source>
        <dbReference type="Proteomes" id="UP000436522"/>
    </source>
</evidence>
<reference evidence="1 2" key="1">
    <citation type="submission" date="2019-12" db="EMBL/GenBank/DDBJ databases">
        <title>Roseobacter cerasinus sp. nov., isolated from seawater around aquaculture.</title>
        <authorList>
            <person name="Muramatsu S."/>
            <person name="Takabe Y."/>
            <person name="Mori K."/>
            <person name="Takaichi S."/>
            <person name="Hanada S."/>
        </authorList>
    </citation>
    <scope>NUCLEOTIDE SEQUENCE [LARGE SCALE GENOMIC DNA]</scope>
    <source>
        <strain evidence="1 2">AI77</strain>
    </source>
</reference>
<gene>
    <name evidence="1" type="ORF">So717_21320</name>
</gene>